<keyword evidence="1" id="KW-0378">Hydrolase</keyword>
<dbReference type="GO" id="GO:0016810">
    <property type="term" value="F:hydrolase activity, acting on carbon-nitrogen (but not peptide) bonds"/>
    <property type="evidence" value="ECO:0007669"/>
    <property type="project" value="InterPro"/>
</dbReference>
<dbReference type="InterPro" id="IPR050287">
    <property type="entry name" value="MTA/SAH_deaminase"/>
</dbReference>
<dbReference type="InterPro" id="IPR006680">
    <property type="entry name" value="Amidohydro-rel"/>
</dbReference>
<feature type="domain" description="Amidohydrolase-related" evidence="2">
    <location>
        <begin position="73"/>
        <end position="438"/>
    </location>
</feature>
<evidence type="ECO:0000313" key="4">
    <source>
        <dbReference type="Proteomes" id="UP000198716"/>
    </source>
</evidence>
<dbReference type="Pfam" id="PF01979">
    <property type="entry name" value="Amidohydro_1"/>
    <property type="match status" value="1"/>
</dbReference>
<dbReference type="Proteomes" id="UP000198716">
    <property type="component" value="Unassembled WGS sequence"/>
</dbReference>
<name>A0A1I1URB6_9ACTN</name>
<evidence type="ECO:0000256" key="1">
    <source>
        <dbReference type="ARBA" id="ARBA00022801"/>
    </source>
</evidence>
<reference evidence="4" key="1">
    <citation type="submission" date="2016-10" db="EMBL/GenBank/DDBJ databases">
        <authorList>
            <person name="Varghese N."/>
            <person name="Submissions S."/>
        </authorList>
    </citation>
    <scope>NUCLEOTIDE SEQUENCE [LARGE SCALE GENOMIC DNA]</scope>
    <source>
        <strain evidence="4">DSM 45004</strain>
    </source>
</reference>
<dbReference type="SUPFAM" id="SSF51556">
    <property type="entry name" value="Metallo-dependent hydrolases"/>
    <property type="match status" value="1"/>
</dbReference>
<accession>A0A1I1URB6</accession>
<organism evidence="3 4">
    <name type="scientific">Actinopolyspora alba</name>
    <dbReference type="NCBI Taxonomy" id="673379"/>
    <lineage>
        <taxon>Bacteria</taxon>
        <taxon>Bacillati</taxon>
        <taxon>Actinomycetota</taxon>
        <taxon>Actinomycetes</taxon>
        <taxon>Actinopolysporales</taxon>
        <taxon>Actinopolysporaceae</taxon>
        <taxon>Actinopolyspora</taxon>
        <taxon>Actinopolyspora alba group</taxon>
    </lineage>
</organism>
<dbReference type="NCBIfam" id="NF006681">
    <property type="entry name" value="PRK09229.1-2"/>
    <property type="match status" value="1"/>
</dbReference>
<proteinExistence type="predicted"/>
<dbReference type="InterPro" id="IPR032466">
    <property type="entry name" value="Metal_Hydrolase"/>
</dbReference>
<dbReference type="Gene3D" id="3.20.20.140">
    <property type="entry name" value="Metal-dependent hydrolases"/>
    <property type="match status" value="1"/>
</dbReference>
<keyword evidence="4" id="KW-1185">Reference proteome</keyword>
<dbReference type="SUPFAM" id="SSF51338">
    <property type="entry name" value="Composite domain of metallo-dependent hydrolases"/>
    <property type="match status" value="1"/>
</dbReference>
<dbReference type="EMBL" id="FOMZ01000002">
    <property type="protein sequence ID" value="SFD73382.1"/>
    <property type="molecule type" value="Genomic_DNA"/>
</dbReference>
<evidence type="ECO:0000313" key="3">
    <source>
        <dbReference type="EMBL" id="SFD73382.1"/>
    </source>
</evidence>
<evidence type="ECO:0000259" key="2">
    <source>
        <dbReference type="Pfam" id="PF01979"/>
    </source>
</evidence>
<dbReference type="PANTHER" id="PTHR43794:SF11">
    <property type="entry name" value="AMIDOHYDROLASE-RELATED DOMAIN-CONTAINING PROTEIN"/>
    <property type="match status" value="1"/>
</dbReference>
<sequence>MTAGPDVRRPRQQAVPVTREELPERMSYWCEWAWLQDGPVRDVLIETDGARITGVTPAVEPPPDTPRLRGLTLPGAANVHSHAFHRALRGRGAEQRGTFWTWRDRMYRVAERLDPDTYYRLALGVYAEMVLAGFTAVGEFHYLHHAPGGQRYDDPNAMSAALVAAAREAGIRLTLLDTCYLSSGFGSPPEGVQTRFSDGTADEWAQRVHGFDGSHDGVILGAALHSVRAVPKAAMPVVREFARTRGVPLHVHLSEQRAENDACLAVHGRTPTQLLEEQGMLRTATTAVHATHPAAGDIARLGRSGAGVCLCPTTESDLADGTGPADELSVAGCPLSLGSDGHSVIDPFAEARAVESGMRLRSEVRGHFSPDELTMMATGTGHRALGWPDAGSIELGARADLVTLDLDSPRMAGVPPRAAVTAATSGDVTDVVVDGRRVVREGVHQLVPDVAGTLRESIRELVEDS</sequence>
<gene>
    <name evidence="3" type="ORF">SAMN04487819_102382</name>
</gene>
<dbReference type="Gene3D" id="2.30.40.10">
    <property type="entry name" value="Urease, subunit C, domain 1"/>
    <property type="match status" value="1"/>
</dbReference>
<protein>
    <submittedName>
        <fullName evidence="3">Formiminoglutamate deiminase</fullName>
    </submittedName>
</protein>
<dbReference type="InterPro" id="IPR010252">
    <property type="entry name" value="HutF"/>
</dbReference>
<dbReference type="PANTHER" id="PTHR43794">
    <property type="entry name" value="AMINOHYDROLASE SSNA-RELATED"/>
    <property type="match status" value="1"/>
</dbReference>
<dbReference type="InterPro" id="IPR011059">
    <property type="entry name" value="Metal-dep_hydrolase_composite"/>
</dbReference>
<dbReference type="AlphaFoldDB" id="A0A1I1URB6"/>
<dbReference type="NCBIfam" id="TIGR02022">
    <property type="entry name" value="hutF"/>
    <property type="match status" value="1"/>
</dbReference>